<dbReference type="RefSeq" id="WP_237251930.1">
    <property type="nucleotide sequence ID" value="NZ_JAKJXH010000008.1"/>
</dbReference>
<comment type="caution">
    <text evidence="2">The sequence shown here is derived from an EMBL/GenBank/DDBJ whole genome shotgun (WGS) entry which is preliminary data.</text>
</comment>
<feature type="transmembrane region" description="Helical" evidence="1">
    <location>
        <begin position="12"/>
        <end position="36"/>
    </location>
</feature>
<evidence type="ECO:0000313" key="3">
    <source>
        <dbReference type="Proteomes" id="UP001162905"/>
    </source>
</evidence>
<feature type="transmembrane region" description="Helical" evidence="1">
    <location>
        <begin position="110"/>
        <end position="128"/>
    </location>
</feature>
<reference evidence="2" key="1">
    <citation type="submission" date="2022-01" db="EMBL/GenBank/DDBJ databases">
        <title>Pseudomonas sp. nov. isolated from Antarctic regolith.</title>
        <authorList>
            <person name="Novakova D."/>
            <person name="Sedlar K."/>
        </authorList>
    </citation>
    <scope>NUCLEOTIDE SEQUENCE</scope>
    <source>
        <strain evidence="2">P2647</strain>
    </source>
</reference>
<organism evidence="2 3">
    <name type="scientific">Pseudomonas petrae</name>
    <dbReference type="NCBI Taxonomy" id="2912190"/>
    <lineage>
        <taxon>Bacteria</taxon>
        <taxon>Pseudomonadati</taxon>
        <taxon>Pseudomonadota</taxon>
        <taxon>Gammaproteobacteria</taxon>
        <taxon>Pseudomonadales</taxon>
        <taxon>Pseudomonadaceae</taxon>
        <taxon>Pseudomonas</taxon>
    </lineage>
</organism>
<dbReference type="EMBL" id="JAKJXH010000008">
    <property type="protein sequence ID" value="MCF7542604.1"/>
    <property type="molecule type" value="Genomic_DNA"/>
</dbReference>
<keyword evidence="1" id="KW-0812">Transmembrane</keyword>
<gene>
    <name evidence="2" type="ORF">L4G47_10255</name>
</gene>
<evidence type="ECO:0000256" key="1">
    <source>
        <dbReference type="SAM" id="Phobius"/>
    </source>
</evidence>
<accession>A0ABS9I4D8</accession>
<keyword evidence="1" id="KW-1133">Transmembrane helix</keyword>
<keyword evidence="1" id="KW-0472">Membrane</keyword>
<dbReference type="Proteomes" id="UP001162905">
    <property type="component" value="Unassembled WGS sequence"/>
</dbReference>
<name>A0ABS9I4D8_9PSED</name>
<sequence length="129" mass="14548">MSWLTMNDGLLGGVVIVSGVISVVSFCVDVYVKYFILPEIEERLKNCRIVIDAKRCWDNSGFVGRRYRLVAVSLALTSTELLRQQDMVDINEVKSISAHQRRWICIPERVALTAFFAGITALALLGKLW</sequence>
<protein>
    <submittedName>
        <fullName evidence="2">Uncharacterized protein</fullName>
    </submittedName>
</protein>
<keyword evidence="3" id="KW-1185">Reference proteome</keyword>
<proteinExistence type="predicted"/>
<evidence type="ECO:0000313" key="2">
    <source>
        <dbReference type="EMBL" id="MCF7542604.1"/>
    </source>
</evidence>